<protein>
    <submittedName>
        <fullName evidence="2">PIG-L family deacetylase</fullName>
    </submittedName>
</protein>
<dbReference type="InterPro" id="IPR024078">
    <property type="entry name" value="LmbE-like_dom_sf"/>
</dbReference>
<accession>A0A936ZWD6</accession>
<dbReference type="AlphaFoldDB" id="A0A936ZWD6"/>
<dbReference type="GO" id="GO:0016811">
    <property type="term" value="F:hydrolase activity, acting on carbon-nitrogen (but not peptide) bonds, in linear amides"/>
    <property type="evidence" value="ECO:0007669"/>
    <property type="project" value="TreeGrafter"/>
</dbReference>
<dbReference type="Proteomes" id="UP000651057">
    <property type="component" value="Unassembled WGS sequence"/>
</dbReference>
<dbReference type="RefSeq" id="WP_201917981.1">
    <property type="nucleotide sequence ID" value="NZ_BAABAX010000023.1"/>
</dbReference>
<proteinExistence type="predicted"/>
<keyword evidence="1" id="KW-0732">Signal</keyword>
<comment type="caution">
    <text evidence="2">The sequence shown here is derived from an EMBL/GenBank/DDBJ whole genome shotgun (WGS) entry which is preliminary data.</text>
</comment>
<evidence type="ECO:0000256" key="1">
    <source>
        <dbReference type="SAM" id="SignalP"/>
    </source>
</evidence>
<dbReference type="InterPro" id="IPR003737">
    <property type="entry name" value="GlcNAc_PI_deacetylase-related"/>
</dbReference>
<organism evidence="2 3">
    <name type="scientific">Aquimarina mytili</name>
    <dbReference type="NCBI Taxonomy" id="874423"/>
    <lineage>
        <taxon>Bacteria</taxon>
        <taxon>Pseudomonadati</taxon>
        <taxon>Bacteroidota</taxon>
        <taxon>Flavobacteriia</taxon>
        <taxon>Flavobacteriales</taxon>
        <taxon>Flavobacteriaceae</taxon>
        <taxon>Aquimarina</taxon>
    </lineage>
</organism>
<feature type="signal peptide" evidence="1">
    <location>
        <begin position="1"/>
        <end position="20"/>
    </location>
</feature>
<dbReference type="Pfam" id="PF02585">
    <property type="entry name" value="PIG-L"/>
    <property type="match status" value="1"/>
</dbReference>
<dbReference type="SUPFAM" id="SSF102588">
    <property type="entry name" value="LmbE-like"/>
    <property type="match status" value="1"/>
</dbReference>
<evidence type="ECO:0000313" key="3">
    <source>
        <dbReference type="Proteomes" id="UP000651057"/>
    </source>
</evidence>
<gene>
    <name evidence="2" type="ORF">JJQ60_06735</name>
</gene>
<name>A0A936ZWD6_9FLAO</name>
<evidence type="ECO:0000313" key="2">
    <source>
        <dbReference type="EMBL" id="MBL0683205.1"/>
    </source>
</evidence>
<feature type="chain" id="PRO_5037290789" evidence="1">
    <location>
        <begin position="21"/>
        <end position="832"/>
    </location>
</feature>
<dbReference type="Gene3D" id="3.40.50.10320">
    <property type="entry name" value="LmbE-like"/>
    <property type="match status" value="1"/>
</dbReference>
<dbReference type="PANTHER" id="PTHR12993:SF11">
    <property type="entry name" value="N-ACETYLGLUCOSAMINYL-PHOSPHATIDYLINOSITOL DE-N-ACETYLASE"/>
    <property type="match status" value="1"/>
</dbReference>
<dbReference type="EMBL" id="JAERQJ010000002">
    <property type="protein sequence ID" value="MBL0683205.1"/>
    <property type="molecule type" value="Genomic_DNA"/>
</dbReference>
<keyword evidence="3" id="KW-1185">Reference proteome</keyword>
<dbReference type="InterPro" id="IPR029062">
    <property type="entry name" value="Class_I_gatase-like"/>
</dbReference>
<dbReference type="SUPFAM" id="SSF52317">
    <property type="entry name" value="Class I glutamine amidotransferase-like"/>
    <property type="match status" value="1"/>
</dbReference>
<sequence>MRKIFLLVGLSLLIPFTSGAQQPNKPNASEIHESIKKLNFLGSVLYVAAHPDDENTRLISFMANHVKARTAYLSLTRGDGGQNLIGPEIREQLGAIRTQELLAARKTDGGEQIFTRANDFGYSKHPDETLSIWNKKEVLSDVIWAIRKFRPDVIINRFDHRTPGSTHGHHTSSAMLSTEAFDLTANKEMYPNQLQYTEAWQPKRLFFNTSWWFYGSRENFEKADKSKMLSFDTGVYYPTIGLSNTEIASLSRSQHKSQGFGSTGTRGTSNEYIELIKGELPKDKTNIFEGIDTSWNRIKGGKEIGNILYQVEKDFDFRNPAASIPQLIKAYQLIQQLEDKHWKTVKTKEIKGIIAGASGLYLEAVATQPYTTKGGEINLKLEAINRSTSNIILKSIKIDVININDASEKALSNNIRNNFEFKGMIPNDFEYTNPYWLNKKGTLGMYLVNDQKLIGKPETDHKIKAVFNLQIEGVSIPFSKEIVYKTNDPVKGEVYKPFEVIPTVSAHIKDKVIIYANGPSKQIPIIIKAGKANIKGSISLAHPEGWEVSPEHIDFTLSQQGEERTVVFKLTAPQNQSEGYISPIINCNGDVFSKDIITIDYDHIPYQTIVLPSETKVVKLDIKKRGQNIGYIEGAGDVVPESLQQIGYKVTTIDPESISAETLKPFDAIVVGIRAYNTVEQLKFKQQYLLDYVKAGGNLIIQYNTNRRLKVEENLGPYPFKLSRDRVTDENAEITFLAPDHQVLNSPNKITKEDFKGWVQERGLYFPNEWSKEYTAILASNDKGETQKKGPLLIAKYGKGYYVYTGLSFFREFPAGVPGAYRLFANMLSLGK</sequence>
<reference evidence="2" key="1">
    <citation type="submission" date="2021-01" db="EMBL/GenBank/DDBJ databases">
        <authorList>
            <person name="Zhong Y.L."/>
        </authorList>
    </citation>
    <scope>NUCLEOTIDE SEQUENCE</scope>
    <source>
        <strain evidence="2">KCTC 23302</strain>
    </source>
</reference>
<dbReference type="PANTHER" id="PTHR12993">
    <property type="entry name" value="N-ACETYLGLUCOSAMINYL-PHOSPHATIDYLINOSITOL DE-N-ACETYLASE-RELATED"/>
    <property type="match status" value="1"/>
</dbReference>